<comment type="caution">
    <text evidence="1">The sequence shown here is derived from an EMBL/GenBank/DDBJ whole genome shotgun (WGS) entry which is preliminary data.</text>
</comment>
<accession>A0A645DX45</accession>
<proteinExistence type="predicted"/>
<evidence type="ECO:0000313" key="1">
    <source>
        <dbReference type="EMBL" id="MPM93947.1"/>
    </source>
</evidence>
<organism evidence="1">
    <name type="scientific">bioreactor metagenome</name>
    <dbReference type="NCBI Taxonomy" id="1076179"/>
    <lineage>
        <taxon>unclassified sequences</taxon>
        <taxon>metagenomes</taxon>
        <taxon>ecological metagenomes</taxon>
    </lineage>
</organism>
<dbReference type="AlphaFoldDB" id="A0A645DX45"/>
<reference evidence="1" key="1">
    <citation type="submission" date="2019-08" db="EMBL/GenBank/DDBJ databases">
        <authorList>
            <person name="Kucharzyk K."/>
            <person name="Murdoch R.W."/>
            <person name="Higgins S."/>
            <person name="Loffler F."/>
        </authorList>
    </citation>
    <scope>NUCLEOTIDE SEQUENCE</scope>
</reference>
<dbReference type="AntiFam" id="ANF00141">
    <property type="entry name" value="Shadow ORF (opposite guaB)"/>
</dbReference>
<dbReference type="EMBL" id="VSSQ01040648">
    <property type="protein sequence ID" value="MPM93947.1"/>
    <property type="molecule type" value="Genomic_DNA"/>
</dbReference>
<protein>
    <submittedName>
        <fullName evidence="1">Uncharacterized protein</fullName>
    </submittedName>
</protein>
<sequence length="242" mass="27576">MAAVAVVIRLFVFDQRPDILKTVEPGQAAVDIDRRQLADAPLKHDPIGVLKRSSFRRGHQIGPHHIADFDIVTGKKFDIARSKDAEQFALVVDDRESGKRIIFGPLLPEHLGHRDIGGEHHRMLDHAVQIEFDLAHFFHLALDRQIFVDDAQTAEPGHRDRHRAFGHGVHGRRNQRHIELDIAGKTAFDAGFMRQKIGVTRNQGNVVKSESFKLEGRHEIIEELVHCLLRREMKCKNLYSVI</sequence>
<name>A0A645DX45_9ZZZZ</name>
<dbReference type="AntiFam" id="ANF00223">
    <property type="entry name" value="Shadow ORF (opposite guaB)"/>
</dbReference>
<gene>
    <name evidence="1" type="ORF">SDC9_141089</name>
</gene>